<evidence type="ECO:0000313" key="2">
    <source>
        <dbReference type="Proteomes" id="UP000251647"/>
    </source>
</evidence>
<sequence>MSYDNAKFNHLLDLPENVDTKFYQEHAECMACHFGCNENCTCERHEIESERLLSLCINDSFVLSITQELLFRTLQSYQLESLSDKVALKWVLALTDEQLQDVVSDVKAGCSKRDVISKLSEFSTSK</sequence>
<dbReference type="RefSeq" id="WP_036766429.1">
    <property type="nucleotide sequence ID" value="NZ_PYOG01000028.1"/>
</dbReference>
<reference evidence="1 2" key="1">
    <citation type="submission" date="2018-06" db="EMBL/GenBank/DDBJ databases">
        <authorList>
            <consortium name="Pathogen Informatics"/>
            <person name="Doyle S."/>
        </authorList>
    </citation>
    <scope>NUCLEOTIDE SEQUENCE [LARGE SCALE GENOMIC DNA]</scope>
    <source>
        <strain evidence="1 2">NCTC11647</strain>
    </source>
</reference>
<proteinExistence type="predicted"/>
<dbReference type="Proteomes" id="UP000251647">
    <property type="component" value="Unassembled WGS sequence"/>
</dbReference>
<dbReference type="EMBL" id="UATL01000002">
    <property type="protein sequence ID" value="SPY43715.1"/>
    <property type="molecule type" value="Genomic_DNA"/>
</dbReference>
<name>A0A2T3QCR4_PHODM</name>
<protein>
    <submittedName>
        <fullName evidence="1">Uncharacterized protein</fullName>
    </submittedName>
</protein>
<gene>
    <name evidence="1" type="ORF">NCTC11647_02630</name>
</gene>
<accession>A0A2T3QCR4</accession>
<organism evidence="1 2">
    <name type="scientific">Photobacterium damselae</name>
    <dbReference type="NCBI Taxonomy" id="38293"/>
    <lineage>
        <taxon>Bacteria</taxon>
        <taxon>Pseudomonadati</taxon>
        <taxon>Pseudomonadota</taxon>
        <taxon>Gammaproteobacteria</taxon>
        <taxon>Vibrionales</taxon>
        <taxon>Vibrionaceae</taxon>
        <taxon>Photobacterium</taxon>
    </lineage>
</organism>
<evidence type="ECO:0000313" key="1">
    <source>
        <dbReference type="EMBL" id="SPY43715.1"/>
    </source>
</evidence>
<dbReference type="AlphaFoldDB" id="A0A2T3QCR4"/>